<keyword evidence="4" id="KW-1185">Reference proteome</keyword>
<keyword evidence="2" id="KW-0732">Signal</keyword>
<evidence type="ECO:0000313" key="4">
    <source>
        <dbReference type="Proteomes" id="UP000283509"/>
    </source>
</evidence>
<dbReference type="EMBL" id="QCYY01000486">
    <property type="protein sequence ID" value="ROT84849.1"/>
    <property type="molecule type" value="Genomic_DNA"/>
</dbReference>
<feature type="region of interest" description="Disordered" evidence="1">
    <location>
        <begin position="423"/>
        <end position="462"/>
    </location>
</feature>
<feature type="compositionally biased region" description="Low complexity" evidence="1">
    <location>
        <begin position="282"/>
        <end position="297"/>
    </location>
</feature>
<feature type="signal peptide" evidence="2">
    <location>
        <begin position="1"/>
        <end position="29"/>
    </location>
</feature>
<evidence type="ECO:0000256" key="1">
    <source>
        <dbReference type="SAM" id="MobiDB-lite"/>
    </source>
</evidence>
<evidence type="ECO:0000256" key="2">
    <source>
        <dbReference type="SAM" id="SignalP"/>
    </source>
</evidence>
<feature type="region of interest" description="Disordered" evidence="1">
    <location>
        <begin position="260"/>
        <end position="299"/>
    </location>
</feature>
<feature type="compositionally biased region" description="Low complexity" evidence="1">
    <location>
        <begin position="384"/>
        <end position="394"/>
    </location>
</feature>
<dbReference type="AlphaFoldDB" id="A0A423U833"/>
<dbReference type="Proteomes" id="UP000283509">
    <property type="component" value="Unassembled WGS sequence"/>
</dbReference>
<comment type="caution">
    <text evidence="3">The sequence shown here is derived from an EMBL/GenBank/DDBJ whole genome shotgun (WGS) entry which is preliminary data.</text>
</comment>
<feature type="compositionally biased region" description="Polar residues" evidence="1">
    <location>
        <begin position="371"/>
        <end position="383"/>
    </location>
</feature>
<evidence type="ECO:0000313" key="3">
    <source>
        <dbReference type="EMBL" id="ROT84849.1"/>
    </source>
</evidence>
<feature type="compositionally biased region" description="Low complexity" evidence="1">
    <location>
        <begin position="260"/>
        <end position="272"/>
    </location>
</feature>
<feature type="compositionally biased region" description="Basic and acidic residues" evidence="1">
    <location>
        <begin position="423"/>
        <end position="444"/>
    </location>
</feature>
<reference evidence="3 4" key="2">
    <citation type="submission" date="2019-01" db="EMBL/GenBank/DDBJ databases">
        <title>The decoding of complex shrimp genome reveals the adaptation for benthos swimmer, frequently molting mechanism and breeding impact on genome.</title>
        <authorList>
            <person name="Sun Y."/>
            <person name="Gao Y."/>
            <person name="Yu Y."/>
        </authorList>
    </citation>
    <scope>NUCLEOTIDE SEQUENCE [LARGE SCALE GENOMIC DNA]</scope>
    <source>
        <tissue evidence="3">Muscle</tissue>
    </source>
</reference>
<dbReference type="OrthoDB" id="10040649at2759"/>
<sequence length="637" mass="67697">MGVRRSWASRGGWTTFLVLLVVGAPASRALSRRSAAADPTPVAKPNLAALSGLGGLSALAGASGGSGGSSSCSNQDLLTNLLVYQYLSGSIPGGSSPGSNPELRALLGSAPATTTVTSVSTSLTTLVVEVEPTTQFTTSTTSYVTTLTSTETKVIPVIFRGSKITTTVSESSEEVITATEYFTESSVFTPSIVQTLPVHITVTATSTRGLNGQFTLANLTPGPTSLDISSLVGGGIGADQDGNQMLSVLSSLLQQHDDAGAAASSGLAPSSLSDRRKQSGAFRSNRFSSSGTSSFQDDYVDYEEPVDDTPKFNVLRGFTLSDRVASSSSGGGTGRAATDTRYSKFQRKDRVTNNGIATTESSASDRESEPFQASTRRQSFSRASGNRRTTNGGQRRSRAPSTRFVPATESQYFEEEVKFRPFGARRDRETTSTRRRSGRLDDPRQQPARGTSASKPTPSNVRTTVLTMYLSGSEPGEFHTSLRTVTLRSLQSTRNRRDVHHQSTTKILPTATETPAAAGYTKALELPKAADPKEIVQVLKSLDSSQVKQMLKSLQKWVDFYSHEVLDEAHNNIVPELTSSLSLESSGVENEATTELNLTPTAVTGSPSATNNLCHAPPTVTHTVYRTMVVTTTVSEV</sequence>
<name>A0A423U833_PENVA</name>
<feature type="compositionally biased region" description="Polar residues" evidence="1">
    <location>
        <begin position="352"/>
        <end position="362"/>
    </location>
</feature>
<feature type="compositionally biased region" description="Polar residues" evidence="1">
    <location>
        <begin position="448"/>
        <end position="462"/>
    </location>
</feature>
<feature type="chain" id="PRO_5019435843" evidence="2">
    <location>
        <begin position="30"/>
        <end position="637"/>
    </location>
</feature>
<reference evidence="3 4" key="1">
    <citation type="submission" date="2018-04" db="EMBL/GenBank/DDBJ databases">
        <authorList>
            <person name="Zhang X."/>
            <person name="Yuan J."/>
            <person name="Li F."/>
            <person name="Xiang J."/>
        </authorList>
    </citation>
    <scope>NUCLEOTIDE SEQUENCE [LARGE SCALE GENOMIC DNA]</scope>
    <source>
        <tissue evidence="3">Muscle</tissue>
    </source>
</reference>
<proteinExistence type="predicted"/>
<gene>
    <name evidence="3" type="ORF">C7M84_021954</name>
</gene>
<feature type="region of interest" description="Disordered" evidence="1">
    <location>
        <begin position="323"/>
        <end position="409"/>
    </location>
</feature>
<accession>A0A423U833</accession>
<protein>
    <submittedName>
        <fullName evidence="3">Uncharacterized protein</fullName>
    </submittedName>
</protein>
<organism evidence="3 4">
    <name type="scientific">Penaeus vannamei</name>
    <name type="common">Whiteleg shrimp</name>
    <name type="synonym">Litopenaeus vannamei</name>
    <dbReference type="NCBI Taxonomy" id="6689"/>
    <lineage>
        <taxon>Eukaryota</taxon>
        <taxon>Metazoa</taxon>
        <taxon>Ecdysozoa</taxon>
        <taxon>Arthropoda</taxon>
        <taxon>Crustacea</taxon>
        <taxon>Multicrustacea</taxon>
        <taxon>Malacostraca</taxon>
        <taxon>Eumalacostraca</taxon>
        <taxon>Eucarida</taxon>
        <taxon>Decapoda</taxon>
        <taxon>Dendrobranchiata</taxon>
        <taxon>Penaeoidea</taxon>
        <taxon>Penaeidae</taxon>
        <taxon>Penaeus</taxon>
    </lineage>
</organism>